<evidence type="ECO:0000259" key="2">
    <source>
        <dbReference type="Pfam" id="PF24355"/>
    </source>
</evidence>
<dbReference type="Proteomes" id="UP000054565">
    <property type="component" value="Unassembled WGS sequence"/>
</dbReference>
<dbReference type="InterPro" id="IPR055936">
    <property type="entry name" value="DUF7514"/>
</dbReference>
<evidence type="ECO:0000313" key="4">
    <source>
        <dbReference type="Proteomes" id="UP000054565"/>
    </source>
</evidence>
<feature type="compositionally biased region" description="Basic and acidic residues" evidence="1">
    <location>
        <begin position="350"/>
        <end position="359"/>
    </location>
</feature>
<feature type="compositionally biased region" description="Basic and acidic residues" evidence="1">
    <location>
        <begin position="372"/>
        <end position="382"/>
    </location>
</feature>
<evidence type="ECO:0000256" key="1">
    <source>
        <dbReference type="SAM" id="MobiDB-lite"/>
    </source>
</evidence>
<dbReference type="EMBL" id="DS028095">
    <property type="protein sequence ID" value="KMP04605.1"/>
    <property type="molecule type" value="Genomic_DNA"/>
</dbReference>
<organism evidence="3 4">
    <name type="scientific">Coccidioides immitis RMSCC 2394</name>
    <dbReference type="NCBI Taxonomy" id="404692"/>
    <lineage>
        <taxon>Eukaryota</taxon>
        <taxon>Fungi</taxon>
        <taxon>Dikarya</taxon>
        <taxon>Ascomycota</taxon>
        <taxon>Pezizomycotina</taxon>
        <taxon>Eurotiomycetes</taxon>
        <taxon>Eurotiomycetidae</taxon>
        <taxon>Onygenales</taxon>
        <taxon>Onygenaceae</taxon>
        <taxon>Coccidioides</taxon>
    </lineage>
</organism>
<name>A0A0J6YA29_COCIT</name>
<dbReference type="PANTHER" id="PTHR39611">
    <property type="entry name" value="HYDROXYPROLINE-RICH GLYCOPROTEIN DZ-HRGP-RELATED"/>
    <property type="match status" value="1"/>
</dbReference>
<feature type="compositionally biased region" description="Basic residues" evidence="1">
    <location>
        <begin position="543"/>
        <end position="559"/>
    </location>
</feature>
<dbReference type="AlphaFoldDB" id="A0A0J6YA29"/>
<gene>
    <name evidence="3" type="ORF">CIRG_04286</name>
</gene>
<sequence length="605" mass="68669">MLELIEYAPMASQGNPTQVQWSYLVNPDKSPTAQLEQLCLGIALFISNLTKSNTRDLMPDKLAAFYQQVGGDYDDIFLRTPPASLSFIYQKLGCFHSLQPTCDAFEAPTIPALLPHGFVRWQTIQLLLCPEEHAFFLQGALKKFNIINPATGEVFPKEIPRSVFPSGPDPEIVQWHESVTQKLEQDFWASKSGIFPRRSSTDNRPNPKGPPGCTTRDCFSSEHLTSRSEQNVPAGMAPHPNFPYPRSSTRVMPNDPSPRSKSPDENARRRGQSGNESSTAVRESRSSQSFRHGRPSPPQEGRRGRSCTPSDLRWSQVMSDSLDSSESESESVPPFREPYRHRPYPTGASDQRRHPHDAGISRQRRWSKSPRRAQDYDPRQEIQSDDFPMDGHSRRYHYAHAYPSDDEDEDEDDAEEELRHNIQKEFIPVSARRYSHQLNQERYTGEPRPQYDYTYRTTSAPTRRALYPTPPNPSTKPIRPRSKEYQVIHPDFTKPDPPTIPAAGFAGPPRLQSHSRTPPAPGGVTYTRYYVPRVESESYHAPSRSRHSSRPRNAGRSRSRGPVERPFSLSGGLKYQSAPGPGKRCLLLFLQTQFMTCFLFIPCCD</sequence>
<accession>A0A0J6YA29</accession>
<feature type="region of interest" description="Disordered" evidence="1">
    <location>
        <begin position="191"/>
        <end position="393"/>
    </location>
</feature>
<feature type="region of interest" description="Disordered" evidence="1">
    <location>
        <begin position="494"/>
        <end position="577"/>
    </location>
</feature>
<reference evidence="4" key="1">
    <citation type="journal article" date="2010" name="Genome Res.">
        <title>Population genomic sequencing of Coccidioides fungi reveals recent hybridization and transposon control.</title>
        <authorList>
            <person name="Neafsey D.E."/>
            <person name="Barker B.M."/>
            <person name="Sharpton T.J."/>
            <person name="Stajich J.E."/>
            <person name="Park D.J."/>
            <person name="Whiston E."/>
            <person name="Hung C.-Y."/>
            <person name="McMahan C."/>
            <person name="White J."/>
            <person name="Sykes S."/>
            <person name="Heiman D."/>
            <person name="Young S."/>
            <person name="Zeng Q."/>
            <person name="Abouelleil A."/>
            <person name="Aftuck L."/>
            <person name="Bessette D."/>
            <person name="Brown A."/>
            <person name="FitzGerald M."/>
            <person name="Lui A."/>
            <person name="Macdonald J.P."/>
            <person name="Priest M."/>
            <person name="Orbach M.J."/>
            <person name="Galgiani J.N."/>
            <person name="Kirkland T.N."/>
            <person name="Cole G.T."/>
            <person name="Birren B.W."/>
            <person name="Henn M.R."/>
            <person name="Taylor J.W."/>
            <person name="Rounsley S.D."/>
        </authorList>
    </citation>
    <scope>NUCLEOTIDE SEQUENCE [LARGE SCALE GENOMIC DNA]</scope>
    <source>
        <strain evidence="4">RMSCC 2394</strain>
    </source>
</reference>
<dbReference type="Pfam" id="PF24355">
    <property type="entry name" value="DUF7514"/>
    <property type="match status" value="1"/>
</dbReference>
<feature type="domain" description="DUF7514" evidence="2">
    <location>
        <begin position="23"/>
        <end position="179"/>
    </location>
</feature>
<proteinExistence type="predicted"/>
<dbReference type="PANTHER" id="PTHR39611:SF2">
    <property type="entry name" value="HYDROXYPROLINE-RICH GLYCOPROTEIN DZ-HRGP"/>
    <property type="match status" value="1"/>
</dbReference>
<feature type="compositionally biased region" description="Basic residues" evidence="1">
    <location>
        <begin position="362"/>
        <end position="371"/>
    </location>
</feature>
<feature type="compositionally biased region" description="Polar residues" evidence="1">
    <location>
        <begin position="272"/>
        <end position="290"/>
    </location>
</feature>
<protein>
    <recommendedName>
        <fullName evidence="2">DUF7514 domain-containing protein</fullName>
    </recommendedName>
</protein>
<dbReference type="OrthoDB" id="5420895at2759"/>
<evidence type="ECO:0000313" key="3">
    <source>
        <dbReference type="EMBL" id="KMP04605.1"/>
    </source>
</evidence>